<evidence type="ECO:0000256" key="12">
    <source>
        <dbReference type="ARBA" id="ARBA00034005"/>
    </source>
</evidence>
<keyword evidence="7" id="KW-0862">Zinc</keyword>
<evidence type="ECO:0000256" key="1">
    <source>
        <dbReference type="ARBA" id="ARBA00004067"/>
    </source>
</evidence>
<dbReference type="GO" id="GO:0006260">
    <property type="term" value="P:DNA replication"/>
    <property type="evidence" value="ECO:0007669"/>
    <property type="project" value="UniProtKB-KW"/>
</dbReference>
<feature type="non-terminal residue" evidence="14">
    <location>
        <position position="1"/>
    </location>
</feature>
<dbReference type="SUPFAM" id="SSF50249">
    <property type="entry name" value="Nucleic acid-binding proteins"/>
    <property type="match status" value="1"/>
</dbReference>
<dbReference type="AlphaFoldDB" id="A0A921LPY2"/>
<dbReference type="EC" id="6.5.1.2" evidence="2"/>
<dbReference type="Gene3D" id="3.30.1490.70">
    <property type="match status" value="1"/>
</dbReference>
<dbReference type="Gene3D" id="2.40.50.140">
    <property type="entry name" value="Nucleic acid-binding proteins"/>
    <property type="match status" value="1"/>
</dbReference>
<dbReference type="FunFam" id="1.10.150.20:FF:000007">
    <property type="entry name" value="DNA ligase"/>
    <property type="match status" value="1"/>
</dbReference>
<keyword evidence="5" id="KW-0479">Metal-binding</keyword>
<dbReference type="GO" id="GO:0005829">
    <property type="term" value="C:cytosol"/>
    <property type="evidence" value="ECO:0007669"/>
    <property type="project" value="TreeGrafter"/>
</dbReference>
<comment type="catalytic activity">
    <reaction evidence="12">
        <text>NAD(+) + (deoxyribonucleotide)n-3'-hydroxyl + 5'-phospho-(deoxyribonucleotide)m = (deoxyribonucleotide)n+m + AMP + beta-nicotinamide D-nucleotide.</text>
        <dbReference type="EC" id="6.5.1.2"/>
    </reaction>
</comment>
<comment type="caution">
    <text evidence="14">The sequence shown here is derived from an EMBL/GenBank/DDBJ whole genome shotgun (WGS) entry which is preliminary data.</text>
</comment>
<dbReference type="PANTHER" id="PTHR23389:SF9">
    <property type="entry name" value="DNA LIGASE"/>
    <property type="match status" value="1"/>
</dbReference>
<dbReference type="Pfam" id="PF12826">
    <property type="entry name" value="HHH_2"/>
    <property type="match status" value="1"/>
</dbReference>
<dbReference type="SUPFAM" id="SSF56091">
    <property type="entry name" value="DNA ligase/mRNA capping enzyme, catalytic domain"/>
    <property type="match status" value="1"/>
</dbReference>
<keyword evidence="11" id="KW-0464">Manganese</keyword>
<dbReference type="InterPro" id="IPR033136">
    <property type="entry name" value="DNA_ligase_CS"/>
</dbReference>
<dbReference type="Proteomes" id="UP000782880">
    <property type="component" value="Unassembled WGS sequence"/>
</dbReference>
<dbReference type="InterPro" id="IPR012340">
    <property type="entry name" value="NA-bd_OB-fold"/>
</dbReference>
<dbReference type="Pfam" id="PF14520">
    <property type="entry name" value="HHH_5"/>
    <property type="match status" value="1"/>
</dbReference>
<dbReference type="InterPro" id="IPR036420">
    <property type="entry name" value="BRCT_dom_sf"/>
</dbReference>
<dbReference type="Pfam" id="PF00533">
    <property type="entry name" value="BRCT"/>
    <property type="match status" value="1"/>
</dbReference>
<dbReference type="InterPro" id="IPR001679">
    <property type="entry name" value="DNA_ligase"/>
</dbReference>
<dbReference type="FunFam" id="1.10.150.20:FF:000006">
    <property type="entry name" value="DNA ligase"/>
    <property type="match status" value="1"/>
</dbReference>
<dbReference type="Gene3D" id="6.20.10.30">
    <property type="match status" value="1"/>
</dbReference>
<dbReference type="InterPro" id="IPR004150">
    <property type="entry name" value="NAD_DNA_ligase_OB"/>
</dbReference>
<dbReference type="InterPro" id="IPR003583">
    <property type="entry name" value="Hlx-hairpin-Hlx_DNA-bd_motif"/>
</dbReference>
<dbReference type="Gene3D" id="1.10.150.20">
    <property type="entry name" value="5' to 3' exonuclease, C-terminal subdomain"/>
    <property type="match status" value="2"/>
</dbReference>
<evidence type="ECO:0000256" key="9">
    <source>
        <dbReference type="ARBA" id="ARBA00023027"/>
    </source>
</evidence>
<dbReference type="GO" id="GO:0006281">
    <property type="term" value="P:DNA repair"/>
    <property type="evidence" value="ECO:0007669"/>
    <property type="project" value="UniProtKB-KW"/>
</dbReference>
<dbReference type="SMART" id="SM00532">
    <property type="entry name" value="LIGANc"/>
    <property type="match status" value="1"/>
</dbReference>
<dbReference type="Pfam" id="PF03120">
    <property type="entry name" value="OB_DNA_ligase"/>
    <property type="match status" value="1"/>
</dbReference>
<dbReference type="SUPFAM" id="SSF52113">
    <property type="entry name" value="BRCT domain"/>
    <property type="match status" value="1"/>
</dbReference>
<dbReference type="Gene3D" id="3.40.50.10190">
    <property type="entry name" value="BRCT domain"/>
    <property type="match status" value="1"/>
</dbReference>
<evidence type="ECO:0000256" key="7">
    <source>
        <dbReference type="ARBA" id="ARBA00022833"/>
    </source>
</evidence>
<keyword evidence="8" id="KW-0460">Magnesium</keyword>
<dbReference type="PROSITE" id="PS01056">
    <property type="entry name" value="DNA_LIGASE_N2"/>
    <property type="match status" value="1"/>
</dbReference>
<reference evidence="14" key="2">
    <citation type="submission" date="2021-09" db="EMBL/GenBank/DDBJ databases">
        <authorList>
            <person name="Gilroy R."/>
        </authorList>
    </citation>
    <scope>NUCLEOTIDE SEQUENCE</scope>
    <source>
        <strain evidence="14">ChiBcec21-2208</strain>
    </source>
</reference>
<dbReference type="NCBIfam" id="TIGR00575">
    <property type="entry name" value="dnlj"/>
    <property type="match status" value="1"/>
</dbReference>
<evidence type="ECO:0000259" key="13">
    <source>
        <dbReference type="PROSITE" id="PS50172"/>
    </source>
</evidence>
<comment type="function">
    <text evidence="1">DNA ligase that catalyzes the formation of phosphodiester linkages between 5'-phosphoryl and 3'-hydroxyl groups in double-stranded DNA using NAD as a coenzyme and as the energy source for the reaction. It is essential for DNA replication and repair of damaged DNA.</text>
</comment>
<keyword evidence="9" id="KW-0520">NAD</keyword>
<organism evidence="14 15">
    <name type="scientific">Subdoligranulum variabile</name>
    <dbReference type="NCBI Taxonomy" id="214851"/>
    <lineage>
        <taxon>Bacteria</taxon>
        <taxon>Bacillati</taxon>
        <taxon>Bacillota</taxon>
        <taxon>Clostridia</taxon>
        <taxon>Eubacteriales</taxon>
        <taxon>Oscillospiraceae</taxon>
        <taxon>Subdoligranulum</taxon>
    </lineage>
</organism>
<evidence type="ECO:0000256" key="4">
    <source>
        <dbReference type="ARBA" id="ARBA00022705"/>
    </source>
</evidence>
<dbReference type="NCBIfam" id="NF005932">
    <property type="entry name" value="PRK07956.1"/>
    <property type="match status" value="1"/>
</dbReference>
<evidence type="ECO:0000256" key="3">
    <source>
        <dbReference type="ARBA" id="ARBA00022598"/>
    </source>
</evidence>
<name>A0A921LPY2_9FIRM</name>
<dbReference type="InterPro" id="IPR013840">
    <property type="entry name" value="DNAligase_N"/>
</dbReference>
<evidence type="ECO:0000256" key="11">
    <source>
        <dbReference type="ARBA" id="ARBA00023211"/>
    </source>
</evidence>
<dbReference type="InterPro" id="IPR013839">
    <property type="entry name" value="DNAligase_adenylation"/>
</dbReference>
<evidence type="ECO:0000256" key="10">
    <source>
        <dbReference type="ARBA" id="ARBA00023204"/>
    </source>
</evidence>
<dbReference type="HAMAP" id="MF_01588">
    <property type="entry name" value="DNA_ligase_A"/>
    <property type="match status" value="1"/>
</dbReference>
<evidence type="ECO:0000256" key="8">
    <source>
        <dbReference type="ARBA" id="ARBA00022842"/>
    </source>
</evidence>
<dbReference type="SMART" id="SM00292">
    <property type="entry name" value="BRCT"/>
    <property type="match status" value="1"/>
</dbReference>
<dbReference type="PANTHER" id="PTHR23389">
    <property type="entry name" value="CHROMOSOME TRANSMISSION FIDELITY FACTOR 18"/>
    <property type="match status" value="1"/>
</dbReference>
<dbReference type="GO" id="GO:0003677">
    <property type="term" value="F:DNA binding"/>
    <property type="evidence" value="ECO:0007669"/>
    <property type="project" value="InterPro"/>
</dbReference>
<sequence length="430" mass="45671">THHETLDYIKALGFPVSPRYSVFASIEEAIREIQTIGELRGTLEYDIDGAVIKVNDLSARNALGSTNKFPRWAIAFKYPPEVKESVVRDIEVTVGRTGVLTPTAVFDPVFLAGTSVSRASLHNGDIIDSLGVGIGDTIQVRKAGDIIPEVIAVSAHGPKSQPFRMPTVCPSCGAPVVHLEDETALRCVNPECPAQSLRNLIHFASRDAMAIDGLGEAVAIQLTDKGLVHTVADLYTLTEEQLLTLDKFKKKSAQNLLTSIENSKNNNLDKLLFGLGIRNIGDKAAALLAEHFGSMGALQAATAEQMCEIDGFGAVMAQSVLEFFAKDGTTDLLQRLKEAGVNMQWTGTKKGTALAGKTLVVTGTLPTLSRQEAEALIVQNGGKAAGSVSKKTSYVVAGTAAGSKLTKAQTLGIPVIDEAGLYELIESGQS</sequence>
<keyword evidence="6" id="KW-0227">DNA damage</keyword>
<evidence type="ECO:0000256" key="5">
    <source>
        <dbReference type="ARBA" id="ARBA00022723"/>
    </source>
</evidence>
<dbReference type="InterPro" id="IPR001357">
    <property type="entry name" value="BRCT_dom"/>
</dbReference>
<dbReference type="EMBL" id="DYVE01000318">
    <property type="protein sequence ID" value="HJG29425.1"/>
    <property type="molecule type" value="Genomic_DNA"/>
</dbReference>
<reference evidence="14" key="1">
    <citation type="journal article" date="2021" name="PeerJ">
        <title>Extensive microbial diversity within the chicken gut microbiome revealed by metagenomics and culture.</title>
        <authorList>
            <person name="Gilroy R."/>
            <person name="Ravi A."/>
            <person name="Getino M."/>
            <person name="Pursley I."/>
            <person name="Horton D.L."/>
            <person name="Alikhan N.F."/>
            <person name="Baker D."/>
            <person name="Gharbi K."/>
            <person name="Hall N."/>
            <person name="Watson M."/>
            <person name="Adriaenssens E.M."/>
            <person name="Foster-Nyarko E."/>
            <person name="Jarju S."/>
            <person name="Secka A."/>
            <person name="Antonio M."/>
            <person name="Oren A."/>
            <person name="Chaudhuri R.R."/>
            <person name="La Ragione R."/>
            <person name="Hildebrand F."/>
            <person name="Pallen M.J."/>
        </authorList>
    </citation>
    <scope>NUCLEOTIDE SEQUENCE</scope>
    <source>
        <strain evidence="14">ChiBcec21-2208</strain>
    </source>
</reference>
<dbReference type="SUPFAM" id="SSF47781">
    <property type="entry name" value="RuvA domain 2-like"/>
    <property type="match status" value="1"/>
</dbReference>
<dbReference type="Pfam" id="PF01653">
    <property type="entry name" value="DNA_ligase_aden"/>
    <property type="match status" value="1"/>
</dbReference>
<evidence type="ECO:0000313" key="15">
    <source>
        <dbReference type="Proteomes" id="UP000782880"/>
    </source>
</evidence>
<dbReference type="SMART" id="SM00278">
    <property type="entry name" value="HhH1"/>
    <property type="match status" value="3"/>
</dbReference>
<dbReference type="Pfam" id="PF03119">
    <property type="entry name" value="DNA_ligase_ZBD"/>
    <property type="match status" value="1"/>
</dbReference>
<dbReference type="InterPro" id="IPR004149">
    <property type="entry name" value="Znf_DNAligase_C4"/>
</dbReference>
<keyword evidence="10" id="KW-0234">DNA repair</keyword>
<gene>
    <name evidence="14" type="primary">ligA</name>
    <name evidence="14" type="ORF">K8V20_12375</name>
</gene>
<keyword evidence="3 14" id="KW-0436">Ligase</keyword>
<evidence type="ECO:0000256" key="6">
    <source>
        <dbReference type="ARBA" id="ARBA00022763"/>
    </source>
</evidence>
<evidence type="ECO:0000256" key="2">
    <source>
        <dbReference type="ARBA" id="ARBA00012722"/>
    </source>
</evidence>
<dbReference type="InterPro" id="IPR041663">
    <property type="entry name" value="DisA/LigA_HHH"/>
</dbReference>
<dbReference type="InterPro" id="IPR010994">
    <property type="entry name" value="RuvA_2-like"/>
</dbReference>
<dbReference type="GO" id="GO:0003911">
    <property type="term" value="F:DNA ligase (NAD+) activity"/>
    <property type="evidence" value="ECO:0007669"/>
    <property type="project" value="UniProtKB-EC"/>
</dbReference>
<proteinExistence type="inferred from homology"/>
<feature type="domain" description="BRCT" evidence="13">
    <location>
        <begin position="349"/>
        <end position="430"/>
    </location>
</feature>
<keyword evidence="4" id="KW-0235">DNA replication</keyword>
<accession>A0A921LPY2</accession>
<protein>
    <recommendedName>
        <fullName evidence="2">DNA ligase (NAD(+))</fullName>
        <ecNumber evidence="2">6.5.1.2</ecNumber>
    </recommendedName>
</protein>
<dbReference type="PROSITE" id="PS50172">
    <property type="entry name" value="BRCT"/>
    <property type="match status" value="1"/>
</dbReference>
<dbReference type="GO" id="GO:0046872">
    <property type="term" value="F:metal ion binding"/>
    <property type="evidence" value="ECO:0007669"/>
    <property type="project" value="UniProtKB-KW"/>
</dbReference>
<evidence type="ECO:0000313" key="14">
    <source>
        <dbReference type="EMBL" id="HJG29425.1"/>
    </source>
</evidence>